<keyword evidence="2" id="KW-1185">Reference proteome</keyword>
<dbReference type="EMBL" id="CM016558">
    <property type="protein sequence ID" value="TKW03309.1"/>
    <property type="molecule type" value="Genomic_DNA"/>
</dbReference>
<dbReference type="Gramene" id="TKW03309">
    <property type="protein sequence ID" value="TKW03309"/>
    <property type="gene ID" value="SEVIR_7G015900v2"/>
</dbReference>
<accession>A0A4U6TRJ5</accession>
<protein>
    <recommendedName>
        <fullName evidence="3">RNase H type-1 domain-containing protein</fullName>
    </recommendedName>
</protein>
<evidence type="ECO:0008006" key="3">
    <source>
        <dbReference type="Google" id="ProtNLM"/>
    </source>
</evidence>
<evidence type="ECO:0000313" key="1">
    <source>
        <dbReference type="EMBL" id="TKW03309.1"/>
    </source>
</evidence>
<reference evidence="1" key="1">
    <citation type="submission" date="2019-03" db="EMBL/GenBank/DDBJ databases">
        <title>WGS assembly of Setaria viridis.</title>
        <authorList>
            <person name="Huang P."/>
            <person name="Jenkins J."/>
            <person name="Grimwood J."/>
            <person name="Barry K."/>
            <person name="Healey A."/>
            <person name="Mamidi S."/>
            <person name="Sreedasyam A."/>
            <person name="Shu S."/>
            <person name="Feldman M."/>
            <person name="Wu J."/>
            <person name="Yu Y."/>
            <person name="Chen C."/>
            <person name="Johnson J."/>
            <person name="Rokhsar D."/>
            <person name="Baxter I."/>
            <person name="Schmutz J."/>
            <person name="Brutnell T."/>
            <person name="Kellogg E."/>
        </authorList>
    </citation>
    <scope>NUCLEOTIDE SEQUENCE [LARGE SCALE GENOMIC DNA]</scope>
</reference>
<dbReference type="Proteomes" id="UP000298652">
    <property type="component" value="Chromosome 7"/>
</dbReference>
<organism evidence="1 2">
    <name type="scientific">Setaria viridis</name>
    <name type="common">Green bristlegrass</name>
    <name type="synonym">Setaria italica subsp. viridis</name>
    <dbReference type="NCBI Taxonomy" id="4556"/>
    <lineage>
        <taxon>Eukaryota</taxon>
        <taxon>Viridiplantae</taxon>
        <taxon>Streptophyta</taxon>
        <taxon>Embryophyta</taxon>
        <taxon>Tracheophyta</taxon>
        <taxon>Spermatophyta</taxon>
        <taxon>Magnoliopsida</taxon>
        <taxon>Liliopsida</taxon>
        <taxon>Poales</taxon>
        <taxon>Poaceae</taxon>
        <taxon>PACMAD clade</taxon>
        <taxon>Panicoideae</taxon>
        <taxon>Panicodae</taxon>
        <taxon>Paniceae</taxon>
        <taxon>Cenchrinae</taxon>
        <taxon>Setaria</taxon>
    </lineage>
</organism>
<name>A0A4U6TRJ5_SETVI</name>
<gene>
    <name evidence="1" type="ORF">SEVIR_7G015900v2</name>
</gene>
<sequence>MARNKRRHGWVKCNTDAAFYVDDHNGASGAVLRDPTGAFGGAHARWYGTSLSALAMEAHACHMIHETDA</sequence>
<dbReference type="AlphaFoldDB" id="A0A4U6TRJ5"/>
<proteinExistence type="predicted"/>
<evidence type="ECO:0000313" key="2">
    <source>
        <dbReference type="Proteomes" id="UP000298652"/>
    </source>
</evidence>